<evidence type="ECO:0000313" key="2">
    <source>
        <dbReference type="Proteomes" id="UP000684084"/>
    </source>
</evidence>
<sequence>MSRARTSGDIWWARIFDRLDEFLHNYPKLPKNSVTESSLPLHIGSKVTINNYNTFLHNYGSSGYKFRFQLNSDNTTGEVYIIDMASHVHERITTLLQDYFKVPNNGVFINPPILVDGQVLHYVPRGNGVEVAPDACVSPGVAFVPKPTASTVIPRPPGNTCGNPHARIMCEVAVGQSVGELGRKCLSWMREPYVRAVISIKILEPRLNMQEPTTGYYYRTMTAKLYRQGMLVQRWDFGNIKKHSRDPVNDPPGCNAPNLAAYQITLPISEVFWDPPFNESPYKLKHPEMGLSVFIFRNFFYCLRVILCTDGCEPHDFITKVAERSFKKRTLKINKRRLL</sequence>
<organism evidence="1 2">
    <name type="scientific">Rhizophagus irregularis</name>
    <dbReference type="NCBI Taxonomy" id="588596"/>
    <lineage>
        <taxon>Eukaryota</taxon>
        <taxon>Fungi</taxon>
        <taxon>Fungi incertae sedis</taxon>
        <taxon>Mucoromycota</taxon>
        <taxon>Glomeromycotina</taxon>
        <taxon>Glomeromycetes</taxon>
        <taxon>Glomerales</taxon>
        <taxon>Glomeraceae</taxon>
        <taxon>Rhizophagus</taxon>
    </lineage>
</organism>
<accession>A0A915YU86</accession>
<dbReference type="AlphaFoldDB" id="A0A915YU86"/>
<gene>
    <name evidence="1" type="ORF">CHRIB12_LOCUS3239</name>
</gene>
<protein>
    <submittedName>
        <fullName evidence="1">Uncharacterized protein</fullName>
    </submittedName>
</protein>
<name>A0A915YU86_9GLOM</name>
<dbReference type="EMBL" id="CAGKOT010000004">
    <property type="protein sequence ID" value="CAB5335206.1"/>
    <property type="molecule type" value="Genomic_DNA"/>
</dbReference>
<dbReference type="OrthoDB" id="2431218at2759"/>
<evidence type="ECO:0000313" key="1">
    <source>
        <dbReference type="EMBL" id="CAB5335206.1"/>
    </source>
</evidence>
<proteinExistence type="predicted"/>
<dbReference type="Proteomes" id="UP000684084">
    <property type="component" value="Unassembled WGS sequence"/>
</dbReference>
<dbReference type="VEuPathDB" id="FungiDB:RhiirFUN_004698"/>
<comment type="caution">
    <text evidence="1">The sequence shown here is derived from an EMBL/GenBank/DDBJ whole genome shotgun (WGS) entry which is preliminary data.</text>
</comment>
<reference evidence="1" key="1">
    <citation type="submission" date="2020-05" db="EMBL/GenBank/DDBJ databases">
        <authorList>
            <person name="Rincon C."/>
            <person name="Sanders R I."/>
            <person name="Robbins C."/>
            <person name="Chaturvedi A."/>
        </authorList>
    </citation>
    <scope>NUCLEOTIDE SEQUENCE</scope>
    <source>
        <strain evidence="1">CHB12</strain>
    </source>
</reference>